<evidence type="ECO:0000256" key="1">
    <source>
        <dbReference type="SAM" id="SignalP"/>
    </source>
</evidence>
<dbReference type="AlphaFoldDB" id="A0A0E9VMZ8"/>
<reference evidence="2" key="2">
    <citation type="journal article" date="2015" name="Fish Shellfish Immunol.">
        <title>Early steps in the European eel (Anguilla anguilla)-Vibrio vulnificus interaction in the gills: Role of the RtxA13 toxin.</title>
        <authorList>
            <person name="Callol A."/>
            <person name="Pajuelo D."/>
            <person name="Ebbesson L."/>
            <person name="Teles M."/>
            <person name="MacKenzie S."/>
            <person name="Amaro C."/>
        </authorList>
    </citation>
    <scope>NUCLEOTIDE SEQUENCE</scope>
</reference>
<proteinExistence type="predicted"/>
<evidence type="ECO:0000313" key="2">
    <source>
        <dbReference type="EMBL" id="JAH78760.1"/>
    </source>
</evidence>
<protein>
    <submittedName>
        <fullName evidence="2">Uncharacterized protein</fullName>
    </submittedName>
</protein>
<name>A0A0E9VMZ8_ANGAN</name>
<accession>A0A0E9VMZ8</accession>
<feature type="chain" id="PRO_5002434116" evidence="1">
    <location>
        <begin position="21"/>
        <end position="51"/>
    </location>
</feature>
<reference evidence="2" key="1">
    <citation type="submission" date="2014-11" db="EMBL/GenBank/DDBJ databases">
        <authorList>
            <person name="Amaro Gonzalez C."/>
        </authorList>
    </citation>
    <scope>NUCLEOTIDE SEQUENCE</scope>
</reference>
<organism evidence="2">
    <name type="scientific">Anguilla anguilla</name>
    <name type="common">European freshwater eel</name>
    <name type="synonym">Muraena anguilla</name>
    <dbReference type="NCBI Taxonomy" id="7936"/>
    <lineage>
        <taxon>Eukaryota</taxon>
        <taxon>Metazoa</taxon>
        <taxon>Chordata</taxon>
        <taxon>Craniata</taxon>
        <taxon>Vertebrata</taxon>
        <taxon>Euteleostomi</taxon>
        <taxon>Actinopterygii</taxon>
        <taxon>Neopterygii</taxon>
        <taxon>Teleostei</taxon>
        <taxon>Anguilliformes</taxon>
        <taxon>Anguillidae</taxon>
        <taxon>Anguilla</taxon>
    </lineage>
</organism>
<feature type="signal peptide" evidence="1">
    <location>
        <begin position="1"/>
        <end position="20"/>
    </location>
</feature>
<sequence length="51" mass="5914">MINFYLFLVLLSIFFQEVKDNFGSHKYACAACVLLSVTFSLQRDCLYKISI</sequence>
<dbReference type="EMBL" id="GBXM01029817">
    <property type="protein sequence ID" value="JAH78760.1"/>
    <property type="molecule type" value="Transcribed_RNA"/>
</dbReference>
<keyword evidence="1" id="KW-0732">Signal</keyword>